<accession>A0A9W9S147</accession>
<dbReference type="Proteomes" id="UP001147782">
    <property type="component" value="Unassembled WGS sequence"/>
</dbReference>
<proteinExistence type="predicted"/>
<dbReference type="PANTHER" id="PTHR37540">
    <property type="entry name" value="TRANSCRIPTION FACTOR (ACR-2), PUTATIVE-RELATED-RELATED"/>
    <property type="match status" value="1"/>
</dbReference>
<name>A0A9W9S147_9EURO</name>
<evidence type="ECO:0000313" key="1">
    <source>
        <dbReference type="EMBL" id="KAJ5369119.1"/>
    </source>
</evidence>
<dbReference type="GeneID" id="81440977"/>
<evidence type="ECO:0000313" key="2">
    <source>
        <dbReference type="Proteomes" id="UP001147782"/>
    </source>
</evidence>
<protein>
    <submittedName>
        <fullName evidence="1">Uncharacterized protein</fullName>
    </submittedName>
</protein>
<dbReference type="PANTHER" id="PTHR37540:SF5">
    <property type="entry name" value="TRANSCRIPTION FACTOR DOMAIN-CONTAINING PROTEIN"/>
    <property type="match status" value="1"/>
</dbReference>
<reference evidence="1" key="2">
    <citation type="journal article" date="2023" name="IMA Fungus">
        <title>Comparative genomic study of the Penicillium genus elucidates a diverse pangenome and 15 lateral gene transfer events.</title>
        <authorList>
            <person name="Petersen C."/>
            <person name="Sorensen T."/>
            <person name="Nielsen M.R."/>
            <person name="Sondergaard T.E."/>
            <person name="Sorensen J.L."/>
            <person name="Fitzpatrick D.A."/>
            <person name="Frisvad J.C."/>
            <person name="Nielsen K.L."/>
        </authorList>
    </citation>
    <scope>NUCLEOTIDE SEQUENCE</scope>
    <source>
        <strain evidence="1">IBT 29864</strain>
    </source>
</reference>
<reference evidence="1" key="1">
    <citation type="submission" date="2022-11" db="EMBL/GenBank/DDBJ databases">
        <authorList>
            <person name="Petersen C."/>
        </authorList>
    </citation>
    <scope>NUCLEOTIDE SEQUENCE</scope>
    <source>
        <strain evidence="1">IBT 29864</strain>
    </source>
</reference>
<keyword evidence="2" id="KW-1185">Reference proteome</keyword>
<dbReference type="EMBL" id="JAPZBS010000007">
    <property type="protein sequence ID" value="KAJ5369119.1"/>
    <property type="molecule type" value="Genomic_DNA"/>
</dbReference>
<gene>
    <name evidence="1" type="ORF">N7496_008879</name>
</gene>
<dbReference type="RefSeq" id="XP_056553861.1">
    <property type="nucleotide sequence ID" value="XM_056701798.1"/>
</dbReference>
<dbReference type="OrthoDB" id="4159781at2759"/>
<organism evidence="1 2">
    <name type="scientific">Penicillium cataractarum</name>
    <dbReference type="NCBI Taxonomy" id="2100454"/>
    <lineage>
        <taxon>Eukaryota</taxon>
        <taxon>Fungi</taxon>
        <taxon>Dikarya</taxon>
        <taxon>Ascomycota</taxon>
        <taxon>Pezizomycotina</taxon>
        <taxon>Eurotiomycetes</taxon>
        <taxon>Eurotiomycetidae</taxon>
        <taxon>Eurotiales</taxon>
        <taxon>Aspergillaceae</taxon>
        <taxon>Penicillium</taxon>
    </lineage>
</organism>
<dbReference type="AlphaFoldDB" id="A0A9W9S147"/>
<comment type="caution">
    <text evidence="1">The sequence shown here is derived from an EMBL/GenBank/DDBJ whole genome shotgun (WGS) entry which is preliminary data.</text>
</comment>
<sequence length="352" mass="39548">MTTAVCENVGVSRVPSDKASSAYLMQSIWMKSALNDPCLFHATLFAGSSCFDLLRTEKQSPITLFHQNETIRIINQRLSNPTWALKDTTILAITPLALFSALNADQAAANIHRMGLERLAELKGGLDKLGLDGLTSTLINRNTAIYRIAFDPDSGNLVSEPPIGLEVRILNPTTENYSTPPYISKSLVKELFQKIHDFKLDWISKQSATGLHHLLANHNRPYFSVSATTPPELQDPIYHCCFLATQIFGEMVNGRTQFLDALVANLKASLALTDEKLWLCYLPIEYSWVCFTGAAASKDARLRLWFYFKQSSSVRLVKVVEESWYLGELWSHVQWLRIIGLHPEPPTFTTLE</sequence>